<dbReference type="Proteomes" id="UP001159364">
    <property type="component" value="Linkage Group LG01"/>
</dbReference>
<gene>
    <name evidence="3" type="ORF">K2173_011635</name>
</gene>
<feature type="compositionally biased region" description="Basic and acidic residues" evidence="1">
    <location>
        <begin position="1"/>
        <end position="18"/>
    </location>
</feature>
<feature type="region of interest" description="Disordered" evidence="1">
    <location>
        <begin position="549"/>
        <end position="571"/>
    </location>
</feature>
<feature type="region of interest" description="Disordered" evidence="1">
    <location>
        <begin position="737"/>
        <end position="767"/>
    </location>
</feature>
<dbReference type="PROSITE" id="PS00028">
    <property type="entry name" value="ZINC_FINGER_C2H2_1"/>
    <property type="match status" value="1"/>
</dbReference>
<feature type="region of interest" description="Disordered" evidence="1">
    <location>
        <begin position="807"/>
        <end position="869"/>
    </location>
</feature>
<sequence length="1010" mass="108803">MYNEDQSKPHTSGHEGHGVHVCQKCGWPFPNPHPSAKHRRAHKKICGTIEGYKLDGSQGAPHLTISDDEHSDADQKSHSPKILERNYNEKGSGAIGESSSRSEYDVFADAAAEFSDIASSPGIEESPEDLKKSGSHVKNIAENDGITIQSDEDGVIQDDFQVIASLPSKSDDNTEVKSSEVPLNKLSGSAEATENHISTAVIDLVERPLTDSRSEASACEGCTDEGGSVSDSNFIKSEIQTIKKSEKSDTSEDLTENVLNQNEDANSDVKVLEVIVLPVEYGKEAPDLVSGMEKTQHTISNNAHTMDVIQLEKEKTEESKPTSYNQSPEVKCVDFVEESVATTQIKVDVGEGADSINSSNSIDLCNVKGEANKNMHVFSVPVDLPVDNASLMNEGLKDHKEGSVPQVLIVDSSAVGNDIKNSIPEGNSSPSIANLLTEGTDIYILDLDIKDKHEDKGQIEKPMLEVLPSEGASEVPQVAPKINENNQPIASKTVESESTIVQPPCENEIDLSVRSLEENMVKDLSGVNPEAKPTDPDVWRTANLVGNDPCDYEKTTNEKYDSDGNNDSQRSTEKIITPEVNASAILLGMGNATSCEENQIEIHDVPIIATGENDCKLGLSVGTLAKTTVIAKSASDHHETCIHEENPSDKSGLKPSVSEGKCIIAVQDAQESTKEFESNANDKIELENPVGISAVVGSDNGEDVEALEKSSEDCMTKGPLISGSDTSVSIHNAANIDNKPSRHVASETPKSLPGEGDNNLDTNSVPRQLGSSAIDLSVDSSSQTDSLEGHWGSVSVLSTQSDIPAAVDTEPFPLNDSQASTFADESSFKKSGAAPEEQQNDKSEVFEPPSFMTLVEPRPDTKATTDSEIQTNRQAKVANVQAGWFPSLTHVVNESQGRKKNEEIIAKVANWSYGKQHAPLKSLLNEATVESKSKLPNTKENPSTTIQNGGTLAKDNSASPTSLPSDAPNVDSSKNEAEKEWNSPARYPANIKRERRRPYWAQFMCCSSVN</sequence>
<feature type="compositionally biased region" description="Polar residues" evidence="1">
    <location>
        <begin position="815"/>
        <end position="824"/>
    </location>
</feature>
<keyword evidence="4" id="KW-1185">Reference proteome</keyword>
<reference evidence="3 4" key="1">
    <citation type="submission" date="2021-09" db="EMBL/GenBank/DDBJ databases">
        <title>Genomic insights and catalytic innovation underlie evolution of tropane alkaloids biosynthesis.</title>
        <authorList>
            <person name="Wang Y.-J."/>
            <person name="Tian T."/>
            <person name="Huang J.-P."/>
            <person name="Huang S.-X."/>
        </authorList>
    </citation>
    <scope>NUCLEOTIDE SEQUENCE [LARGE SCALE GENOMIC DNA]</scope>
    <source>
        <strain evidence="3">KIB-2018</strain>
        <tissue evidence="3">Leaf</tissue>
    </source>
</reference>
<dbReference type="AlphaFoldDB" id="A0AAV8U4Z7"/>
<name>A0AAV8U4Z7_9ROSI</name>
<evidence type="ECO:0000313" key="4">
    <source>
        <dbReference type="Proteomes" id="UP001159364"/>
    </source>
</evidence>
<dbReference type="PANTHER" id="PTHR35746:SF1">
    <property type="entry name" value="PENTATRICOPEPTIDE REPEAT (PPR) SUPERFAMILY PROTEIN"/>
    <property type="match status" value="1"/>
</dbReference>
<dbReference type="EMBL" id="JAIWQS010000001">
    <property type="protein sequence ID" value="KAJ8774386.1"/>
    <property type="molecule type" value="Genomic_DNA"/>
</dbReference>
<dbReference type="InterPro" id="IPR013087">
    <property type="entry name" value="Znf_C2H2_type"/>
</dbReference>
<feature type="region of interest" description="Disordered" evidence="1">
    <location>
        <begin position="115"/>
        <end position="134"/>
    </location>
</feature>
<feature type="region of interest" description="Disordered" evidence="1">
    <location>
        <begin position="931"/>
        <end position="993"/>
    </location>
</feature>
<feature type="domain" description="C2H2-type" evidence="2">
    <location>
        <begin position="22"/>
        <end position="42"/>
    </location>
</feature>
<feature type="compositionally biased region" description="Basic and acidic residues" evidence="1">
    <location>
        <begin position="551"/>
        <end position="562"/>
    </location>
</feature>
<feature type="compositionally biased region" description="Basic and acidic residues" evidence="1">
    <location>
        <begin position="65"/>
        <end position="88"/>
    </location>
</feature>
<comment type="caution">
    <text evidence="3">The sequence shown here is derived from an EMBL/GenBank/DDBJ whole genome shotgun (WGS) entry which is preliminary data.</text>
</comment>
<dbReference type="PANTHER" id="PTHR35746">
    <property type="entry name" value="PENTATRICOPEPTIDE REPEAT (PPR) SUPERFAMILY PROTEIN"/>
    <property type="match status" value="1"/>
</dbReference>
<accession>A0AAV8U4Z7</accession>
<feature type="region of interest" description="Disordered" evidence="1">
    <location>
        <begin position="1"/>
        <end position="102"/>
    </location>
</feature>
<organism evidence="3 4">
    <name type="scientific">Erythroxylum novogranatense</name>
    <dbReference type="NCBI Taxonomy" id="1862640"/>
    <lineage>
        <taxon>Eukaryota</taxon>
        <taxon>Viridiplantae</taxon>
        <taxon>Streptophyta</taxon>
        <taxon>Embryophyta</taxon>
        <taxon>Tracheophyta</taxon>
        <taxon>Spermatophyta</taxon>
        <taxon>Magnoliopsida</taxon>
        <taxon>eudicotyledons</taxon>
        <taxon>Gunneridae</taxon>
        <taxon>Pentapetalae</taxon>
        <taxon>rosids</taxon>
        <taxon>fabids</taxon>
        <taxon>Malpighiales</taxon>
        <taxon>Erythroxylaceae</taxon>
        <taxon>Erythroxylum</taxon>
    </lineage>
</organism>
<evidence type="ECO:0000259" key="2">
    <source>
        <dbReference type="PROSITE" id="PS00028"/>
    </source>
</evidence>
<evidence type="ECO:0000256" key="1">
    <source>
        <dbReference type="SAM" id="MobiDB-lite"/>
    </source>
</evidence>
<protein>
    <recommendedName>
        <fullName evidence="2">C2H2-type domain-containing protein</fullName>
    </recommendedName>
</protein>
<evidence type="ECO:0000313" key="3">
    <source>
        <dbReference type="EMBL" id="KAJ8774386.1"/>
    </source>
</evidence>
<feature type="compositionally biased region" description="Basic residues" evidence="1">
    <location>
        <begin position="35"/>
        <end position="45"/>
    </location>
</feature>
<feature type="compositionally biased region" description="Polar residues" evidence="1">
    <location>
        <begin position="931"/>
        <end position="964"/>
    </location>
</feature>
<proteinExistence type="predicted"/>